<evidence type="ECO:0000313" key="5">
    <source>
        <dbReference type="Proteomes" id="UP000319004"/>
    </source>
</evidence>
<dbReference type="RefSeq" id="WP_145385368.1">
    <property type="nucleotide sequence ID" value="NZ_CP037423.1"/>
</dbReference>
<name>A0A518HLF4_9BACT</name>
<dbReference type="AlphaFoldDB" id="A0A518HLF4"/>
<dbReference type="PROSITE" id="PS50110">
    <property type="entry name" value="RESPONSE_REGULATORY"/>
    <property type="match status" value="1"/>
</dbReference>
<dbReference type="SMART" id="SM00448">
    <property type="entry name" value="REC"/>
    <property type="match status" value="1"/>
</dbReference>
<evidence type="ECO:0000256" key="1">
    <source>
        <dbReference type="ARBA" id="ARBA00022553"/>
    </source>
</evidence>
<keyword evidence="5" id="KW-1185">Reference proteome</keyword>
<gene>
    <name evidence="4" type="primary">tdiR_3</name>
    <name evidence="4" type="ORF">Enr13x_15250</name>
</gene>
<evidence type="ECO:0000313" key="4">
    <source>
        <dbReference type="EMBL" id="QDV41682.1"/>
    </source>
</evidence>
<dbReference type="SUPFAM" id="SSF52172">
    <property type="entry name" value="CheY-like"/>
    <property type="match status" value="1"/>
</dbReference>
<dbReference type="PANTHER" id="PTHR44591">
    <property type="entry name" value="STRESS RESPONSE REGULATOR PROTEIN 1"/>
    <property type="match status" value="1"/>
</dbReference>
<keyword evidence="1 2" id="KW-0597">Phosphoprotein</keyword>
<dbReference type="PANTHER" id="PTHR44591:SF25">
    <property type="entry name" value="CHEMOTAXIS TWO-COMPONENT RESPONSE REGULATOR"/>
    <property type="match status" value="1"/>
</dbReference>
<evidence type="ECO:0000259" key="3">
    <source>
        <dbReference type="PROSITE" id="PS50110"/>
    </source>
</evidence>
<reference evidence="4 5" key="1">
    <citation type="submission" date="2019-03" db="EMBL/GenBank/DDBJ databases">
        <title>Deep-cultivation of Planctomycetes and their phenomic and genomic characterization uncovers novel biology.</title>
        <authorList>
            <person name="Wiegand S."/>
            <person name="Jogler M."/>
            <person name="Boedeker C."/>
            <person name="Pinto D."/>
            <person name="Vollmers J."/>
            <person name="Rivas-Marin E."/>
            <person name="Kohn T."/>
            <person name="Peeters S.H."/>
            <person name="Heuer A."/>
            <person name="Rast P."/>
            <person name="Oberbeckmann S."/>
            <person name="Bunk B."/>
            <person name="Jeske O."/>
            <person name="Meyerdierks A."/>
            <person name="Storesund J.E."/>
            <person name="Kallscheuer N."/>
            <person name="Luecker S."/>
            <person name="Lage O.M."/>
            <person name="Pohl T."/>
            <person name="Merkel B.J."/>
            <person name="Hornburger P."/>
            <person name="Mueller R.-W."/>
            <person name="Bruemmer F."/>
            <person name="Labrenz M."/>
            <person name="Spormann A.M."/>
            <person name="Op den Camp H."/>
            <person name="Overmann J."/>
            <person name="Amann R."/>
            <person name="Jetten M.S.M."/>
            <person name="Mascher T."/>
            <person name="Medema M.H."/>
            <person name="Devos D.P."/>
            <person name="Kaster A.-K."/>
            <person name="Ovreas L."/>
            <person name="Rohde M."/>
            <person name="Galperin M.Y."/>
            <person name="Jogler C."/>
        </authorList>
    </citation>
    <scope>NUCLEOTIDE SEQUENCE [LARGE SCALE GENOMIC DNA]</scope>
    <source>
        <strain evidence="4 5">Enr13</strain>
    </source>
</reference>
<dbReference type="Gene3D" id="3.40.50.2300">
    <property type="match status" value="1"/>
</dbReference>
<dbReference type="OrthoDB" id="271936at2"/>
<dbReference type="InterPro" id="IPR001789">
    <property type="entry name" value="Sig_transdc_resp-reg_receiver"/>
</dbReference>
<accession>A0A518HLF4</accession>
<dbReference type="InterPro" id="IPR011006">
    <property type="entry name" value="CheY-like_superfamily"/>
</dbReference>
<organism evidence="4 5">
    <name type="scientific">Stieleria neptunia</name>
    <dbReference type="NCBI Taxonomy" id="2527979"/>
    <lineage>
        <taxon>Bacteria</taxon>
        <taxon>Pseudomonadati</taxon>
        <taxon>Planctomycetota</taxon>
        <taxon>Planctomycetia</taxon>
        <taxon>Pirellulales</taxon>
        <taxon>Pirellulaceae</taxon>
        <taxon>Stieleria</taxon>
    </lineage>
</organism>
<dbReference type="Pfam" id="PF00072">
    <property type="entry name" value="Response_reg"/>
    <property type="match status" value="1"/>
</dbReference>
<dbReference type="EMBL" id="CP037423">
    <property type="protein sequence ID" value="QDV41682.1"/>
    <property type="molecule type" value="Genomic_DNA"/>
</dbReference>
<dbReference type="InterPro" id="IPR050595">
    <property type="entry name" value="Bact_response_regulator"/>
</dbReference>
<dbReference type="KEGG" id="snep:Enr13x_15250"/>
<dbReference type="Proteomes" id="UP000319004">
    <property type="component" value="Chromosome"/>
</dbReference>
<dbReference type="GO" id="GO:0000160">
    <property type="term" value="P:phosphorelay signal transduction system"/>
    <property type="evidence" value="ECO:0007669"/>
    <property type="project" value="InterPro"/>
</dbReference>
<evidence type="ECO:0000256" key="2">
    <source>
        <dbReference type="PROSITE-ProRule" id="PRU00169"/>
    </source>
</evidence>
<sequence length="121" mass="13062">MAVPPTVFVIDDDPSALSSVCALLTAFGMTVKPFDSAEDFLADYNELQPGCLLLDVQLQGIGGLDLLRQLKRNHLDLSVIVISGNADKQVVKTATELGVTEVLHKPVQPHDLVDVVQRALE</sequence>
<proteinExistence type="predicted"/>
<feature type="domain" description="Response regulatory" evidence="3">
    <location>
        <begin position="6"/>
        <end position="120"/>
    </location>
</feature>
<protein>
    <submittedName>
        <fullName evidence="4">Transcriptional regulatory protein TdiR</fullName>
    </submittedName>
</protein>
<feature type="modified residue" description="4-aspartylphosphate" evidence="2">
    <location>
        <position position="55"/>
    </location>
</feature>